<name>A0A7D5T3P7_9EURY</name>
<sequence>MVDDTDRDAAGRPVGSATDRDAEPADAAFDVAPELFGADDAEAVRRSDDTAL</sequence>
<dbReference type="EMBL" id="CP058910">
    <property type="protein sequence ID" value="QLH76133.1"/>
    <property type="molecule type" value="Genomic_DNA"/>
</dbReference>
<feature type="compositionally biased region" description="Basic and acidic residues" evidence="1">
    <location>
        <begin position="42"/>
        <end position="52"/>
    </location>
</feature>
<organism evidence="2 3">
    <name type="scientific">Halosimplex rubrum</name>
    <dbReference type="NCBI Taxonomy" id="869889"/>
    <lineage>
        <taxon>Archaea</taxon>
        <taxon>Methanobacteriati</taxon>
        <taxon>Methanobacteriota</taxon>
        <taxon>Stenosarchaea group</taxon>
        <taxon>Halobacteria</taxon>
        <taxon>Halobacteriales</taxon>
        <taxon>Haloarculaceae</taxon>
        <taxon>Halosimplex</taxon>
    </lineage>
</organism>
<dbReference type="Proteomes" id="UP000509667">
    <property type="component" value="Chromosome"/>
</dbReference>
<proteinExistence type="predicted"/>
<evidence type="ECO:0000313" key="3">
    <source>
        <dbReference type="Proteomes" id="UP000509667"/>
    </source>
</evidence>
<dbReference type="AlphaFoldDB" id="A0A7D5T3P7"/>
<dbReference type="KEGG" id="hrr:HZS55_01905"/>
<accession>A0A7D5T3P7</accession>
<dbReference type="RefSeq" id="WP_179910077.1">
    <property type="nucleotide sequence ID" value="NZ_CP058910.1"/>
</dbReference>
<keyword evidence="3" id="KW-1185">Reference proteome</keyword>
<reference evidence="2 3" key="1">
    <citation type="submission" date="2020-07" db="EMBL/GenBank/DDBJ databases">
        <title>Halosimplex pelagicum sp. nov. and Halosimplex rubrum sp. nov., isolated from salted brown alga Laminaria, and emended description of the genus Halosimplex.</title>
        <authorList>
            <person name="Cui H."/>
        </authorList>
    </citation>
    <scope>NUCLEOTIDE SEQUENCE [LARGE SCALE GENOMIC DNA]</scope>
    <source>
        <strain evidence="2 3">R27</strain>
    </source>
</reference>
<protein>
    <submittedName>
        <fullName evidence="2">Uncharacterized protein</fullName>
    </submittedName>
</protein>
<feature type="region of interest" description="Disordered" evidence="1">
    <location>
        <begin position="1"/>
        <end position="52"/>
    </location>
</feature>
<evidence type="ECO:0000256" key="1">
    <source>
        <dbReference type="SAM" id="MobiDB-lite"/>
    </source>
</evidence>
<gene>
    <name evidence="2" type="ORF">HZS55_01905</name>
</gene>
<evidence type="ECO:0000313" key="2">
    <source>
        <dbReference type="EMBL" id="QLH76133.1"/>
    </source>
</evidence>
<dbReference type="GeneID" id="56076578"/>
<dbReference type="OrthoDB" id="382741at2157"/>